<reference evidence="2" key="1">
    <citation type="submission" date="2014-11" db="EMBL/GenBank/DDBJ databases">
        <title>Xylella fastidiosa Hib4 Genome Sequencing.</title>
        <authorList>
            <person name="Pierry P.M."/>
            <person name="da Silva A.M."/>
        </authorList>
    </citation>
    <scope>NUCLEOTIDE SEQUENCE [LARGE SCALE GENOMIC DNA]</scope>
    <source>
        <strain evidence="2">Hib4</strain>
    </source>
</reference>
<dbReference type="Proteomes" id="UP000196980">
    <property type="component" value="Chromosome"/>
</dbReference>
<dbReference type="RefSeq" id="WP_023908099.1">
    <property type="nucleotide sequence ID" value="NZ_CP009790.1"/>
</dbReference>
<gene>
    <name evidence="1" type="ORF">XFHB_13965</name>
</gene>
<evidence type="ECO:0000313" key="2">
    <source>
        <dbReference type="Proteomes" id="UP000196980"/>
    </source>
</evidence>
<evidence type="ECO:0000313" key="1">
    <source>
        <dbReference type="EMBL" id="QPB72613.1"/>
    </source>
</evidence>
<proteinExistence type="predicted"/>
<protein>
    <submittedName>
        <fullName evidence="1">Uncharacterized protein</fullName>
    </submittedName>
</protein>
<accession>A0ABD7BXJ2</accession>
<dbReference type="KEGG" id="xfh:XFHB_13965"/>
<sequence length="47" mass="5306">MAGFEFTVRQPHEIDRLAGKIGDFQEVEQLQARQSFSTAGIAESFFD</sequence>
<dbReference type="AlphaFoldDB" id="A0ABD7BXJ2"/>
<organism evidence="1 2">
    <name type="scientific">Xylella fastidiosa</name>
    <dbReference type="NCBI Taxonomy" id="2371"/>
    <lineage>
        <taxon>Bacteria</taxon>
        <taxon>Pseudomonadati</taxon>
        <taxon>Pseudomonadota</taxon>
        <taxon>Gammaproteobacteria</taxon>
        <taxon>Lysobacterales</taxon>
        <taxon>Lysobacteraceae</taxon>
        <taxon>Xylella</taxon>
    </lineage>
</organism>
<name>A0ABD7BXJ2_XYLFS</name>
<dbReference type="EMBL" id="CP009885">
    <property type="protein sequence ID" value="QPB72613.1"/>
    <property type="molecule type" value="Genomic_DNA"/>
</dbReference>